<proteinExistence type="predicted"/>
<organism evidence="1 2">
    <name type="scientific">Polaribacter marinivivus</name>
    <dbReference type="NCBI Taxonomy" id="1524260"/>
    <lineage>
        <taxon>Bacteria</taxon>
        <taxon>Pseudomonadati</taxon>
        <taxon>Bacteroidota</taxon>
        <taxon>Flavobacteriia</taxon>
        <taxon>Flavobacteriales</taxon>
        <taxon>Flavobacteriaceae</taxon>
    </lineage>
</organism>
<protein>
    <submittedName>
        <fullName evidence="1">Uncharacterized protein</fullName>
    </submittedName>
</protein>
<dbReference type="RefSeq" id="WP_377409769.1">
    <property type="nucleotide sequence ID" value="NZ_JBHSCY010000002.1"/>
</dbReference>
<dbReference type="EMBL" id="JBHSCY010000002">
    <property type="protein sequence ID" value="MFC4268939.1"/>
    <property type="molecule type" value="Genomic_DNA"/>
</dbReference>
<evidence type="ECO:0000313" key="2">
    <source>
        <dbReference type="Proteomes" id="UP001595826"/>
    </source>
</evidence>
<evidence type="ECO:0000313" key="1">
    <source>
        <dbReference type="EMBL" id="MFC4268939.1"/>
    </source>
</evidence>
<name>A0ABV8RCE0_9FLAO</name>
<comment type="caution">
    <text evidence="1">The sequence shown here is derived from an EMBL/GenBank/DDBJ whole genome shotgun (WGS) entry which is preliminary data.</text>
</comment>
<reference evidence="2" key="1">
    <citation type="journal article" date="2019" name="Int. J. Syst. Evol. Microbiol.">
        <title>The Global Catalogue of Microorganisms (GCM) 10K type strain sequencing project: providing services to taxonomists for standard genome sequencing and annotation.</title>
        <authorList>
            <consortium name="The Broad Institute Genomics Platform"/>
            <consortium name="The Broad Institute Genome Sequencing Center for Infectious Disease"/>
            <person name="Wu L."/>
            <person name="Ma J."/>
        </authorList>
    </citation>
    <scope>NUCLEOTIDE SEQUENCE [LARGE SCALE GENOMIC DNA]</scope>
    <source>
        <strain evidence="2">CECT 8655</strain>
    </source>
</reference>
<gene>
    <name evidence="1" type="ORF">ACFOWD_08500</name>
</gene>
<accession>A0ABV8RCE0</accession>
<dbReference type="Proteomes" id="UP001595826">
    <property type="component" value="Unassembled WGS sequence"/>
</dbReference>
<keyword evidence="2" id="KW-1185">Reference proteome</keyword>
<sequence length="122" mass="14025">MNCHTVTESKSNSNPDFKVGKAGFEKRLKRQFDFDKLSIGFYTTKKNGSSKENGLNLTFKINNLETISDSLINSYTDVIKEEVKANLLHLKDYNYINITFENELTKGNLRKVNSIKIKKQLN</sequence>